<keyword evidence="3" id="KW-1185">Reference proteome</keyword>
<gene>
    <name evidence="2" type="ORF">RGQ15_18880</name>
</gene>
<dbReference type="Proteomes" id="UP001269144">
    <property type="component" value="Unassembled WGS sequence"/>
</dbReference>
<protein>
    <recommendedName>
        <fullName evidence="1">DUF1214 domain-containing protein</fullName>
    </recommendedName>
</protein>
<dbReference type="SUPFAM" id="SSF160935">
    <property type="entry name" value="VPA0735-like"/>
    <property type="match status" value="1"/>
</dbReference>
<dbReference type="RefSeq" id="WP_311162328.1">
    <property type="nucleotide sequence ID" value="NZ_JAVQLW010000004.1"/>
</dbReference>
<dbReference type="EMBL" id="JAVQLW010000004">
    <property type="protein sequence ID" value="MDS9469635.1"/>
    <property type="molecule type" value="Genomic_DNA"/>
</dbReference>
<evidence type="ECO:0000259" key="1">
    <source>
        <dbReference type="Pfam" id="PF06742"/>
    </source>
</evidence>
<evidence type="ECO:0000313" key="3">
    <source>
        <dbReference type="Proteomes" id="UP001269144"/>
    </source>
</evidence>
<name>A0ABU2HYQ8_9RHOB</name>
<dbReference type="Pfam" id="PF06742">
    <property type="entry name" value="DUF1214"/>
    <property type="match status" value="1"/>
</dbReference>
<dbReference type="InterPro" id="IPR010621">
    <property type="entry name" value="DUF1214"/>
</dbReference>
<feature type="domain" description="DUF1214" evidence="1">
    <location>
        <begin position="1"/>
        <end position="54"/>
    </location>
</feature>
<sequence>MPNAKDAYTLNKLTARPNADGSVTVQFAGCDGAVVNCLPTPEGWNWMVRLYRPETSILDGKLVFPKSEEVR</sequence>
<accession>A0ABU2HYQ8</accession>
<comment type="caution">
    <text evidence="2">The sequence shown here is derived from an EMBL/GenBank/DDBJ whole genome shotgun (WGS) entry which is preliminary data.</text>
</comment>
<organism evidence="2 3">
    <name type="scientific">Paracoccus aurantius</name>
    <dbReference type="NCBI Taxonomy" id="3073814"/>
    <lineage>
        <taxon>Bacteria</taxon>
        <taxon>Pseudomonadati</taxon>
        <taxon>Pseudomonadota</taxon>
        <taxon>Alphaproteobacteria</taxon>
        <taxon>Rhodobacterales</taxon>
        <taxon>Paracoccaceae</taxon>
        <taxon>Paracoccus</taxon>
    </lineage>
</organism>
<evidence type="ECO:0000313" key="2">
    <source>
        <dbReference type="EMBL" id="MDS9469635.1"/>
    </source>
</evidence>
<proteinExistence type="predicted"/>
<dbReference type="Gene3D" id="2.60.120.1600">
    <property type="match status" value="1"/>
</dbReference>
<reference evidence="3" key="1">
    <citation type="submission" date="2023-07" db="EMBL/GenBank/DDBJ databases">
        <title>Paracoccus sp. MBLB3053 whole genome sequence.</title>
        <authorList>
            <person name="Hwang C.Y."/>
            <person name="Cho E.-S."/>
            <person name="Seo M.-J."/>
        </authorList>
    </citation>
    <scope>NUCLEOTIDE SEQUENCE [LARGE SCALE GENOMIC DNA]</scope>
    <source>
        <strain evidence="3">MBLB3053</strain>
    </source>
</reference>